<accession>A0ABT8QNM0</accession>
<sequence length="80" mass="8984">MNVLTALIMDNGVKFTQITDFKLVDMFIKSLLSLVERMGIKGTVIVDFSQVSVNRESVERSIRGSKLNCDGNLPCLITRY</sequence>
<dbReference type="Proteomes" id="UP001176021">
    <property type="component" value="Unassembled WGS sequence"/>
</dbReference>
<organism evidence="1 2">
    <name type="scientific">Desulfosporosinus nitroreducens</name>
    <dbReference type="NCBI Taxonomy" id="2018668"/>
    <lineage>
        <taxon>Bacteria</taxon>
        <taxon>Bacillati</taxon>
        <taxon>Bacillota</taxon>
        <taxon>Clostridia</taxon>
        <taxon>Eubacteriales</taxon>
        <taxon>Desulfitobacteriaceae</taxon>
        <taxon>Desulfosporosinus</taxon>
    </lineage>
</organism>
<comment type="caution">
    <text evidence="1">The sequence shown here is derived from an EMBL/GenBank/DDBJ whole genome shotgun (WGS) entry which is preliminary data.</text>
</comment>
<protein>
    <recommendedName>
        <fullName evidence="3">STAS domain-containing protein</fullName>
    </recommendedName>
</protein>
<proteinExistence type="predicted"/>
<name>A0ABT8QNM0_9FIRM</name>
<evidence type="ECO:0008006" key="3">
    <source>
        <dbReference type="Google" id="ProtNLM"/>
    </source>
</evidence>
<keyword evidence="2" id="KW-1185">Reference proteome</keyword>
<evidence type="ECO:0000313" key="2">
    <source>
        <dbReference type="Proteomes" id="UP001176021"/>
    </source>
</evidence>
<dbReference type="RefSeq" id="WP_301999281.1">
    <property type="nucleotide sequence ID" value="NZ_JAMJEV010000005.1"/>
</dbReference>
<reference evidence="1" key="1">
    <citation type="submission" date="2022-05" db="EMBL/GenBank/DDBJ databases">
        <title>Expanded diversity of anoxic marine methylotrophy in a Black Sea sulfate reducing microorganism.</title>
        <authorList>
            <person name="Fischer P.Q."/>
            <person name="Stams A.J.M."/>
            <person name="Villanueva L."/>
            <person name="Sousa D.Z."/>
        </authorList>
    </citation>
    <scope>NUCLEOTIDE SEQUENCE</scope>
    <source>
        <strain evidence="1">P130</strain>
    </source>
</reference>
<evidence type="ECO:0000313" key="1">
    <source>
        <dbReference type="EMBL" id="MDO0822715.1"/>
    </source>
</evidence>
<dbReference type="EMBL" id="JAMJEV010000005">
    <property type="protein sequence ID" value="MDO0822715.1"/>
    <property type="molecule type" value="Genomic_DNA"/>
</dbReference>
<gene>
    <name evidence="1" type="ORF">M8H41_07615</name>
</gene>